<evidence type="ECO:0000313" key="3">
    <source>
        <dbReference type="EMBL" id="WIT13667.1"/>
    </source>
</evidence>
<evidence type="ECO:0000256" key="1">
    <source>
        <dbReference type="SAM" id="SignalP"/>
    </source>
</evidence>
<sequence>MPLTHFSPESSARWSRRIALGLLAIAVSMPTAAAQVDDVRAVEALDIEYQAAVERGDASSMAQILSDDFVLTTGTGKTYSKSELLASARDGVTVYEHQVASSRTVRVWGDTAVVTALLWLKGSSAGKPFDYRLWYSDTYVRFASGWRYVFGQASLPLPGGALQSK</sequence>
<keyword evidence="1" id="KW-0732">Signal</keyword>
<dbReference type="AlphaFoldDB" id="A0AA95NI76"/>
<evidence type="ECO:0000313" key="4">
    <source>
        <dbReference type="Proteomes" id="UP001177769"/>
    </source>
</evidence>
<proteinExistence type="predicted"/>
<dbReference type="InterPro" id="IPR032710">
    <property type="entry name" value="NTF2-like_dom_sf"/>
</dbReference>
<dbReference type="SUPFAM" id="SSF54427">
    <property type="entry name" value="NTF2-like"/>
    <property type="match status" value="1"/>
</dbReference>
<gene>
    <name evidence="3" type="ORF">PFX98_08625</name>
</gene>
<dbReference type="Gene3D" id="3.10.450.50">
    <property type="match status" value="1"/>
</dbReference>
<dbReference type="InterPro" id="IPR027843">
    <property type="entry name" value="DUF4440"/>
</dbReference>
<protein>
    <submittedName>
        <fullName evidence="3">Nuclear transport factor 2 family protein</fullName>
    </submittedName>
</protein>
<keyword evidence="4" id="KW-1185">Reference proteome</keyword>
<dbReference type="Proteomes" id="UP001177769">
    <property type="component" value="Chromosome"/>
</dbReference>
<feature type="signal peptide" evidence="1">
    <location>
        <begin position="1"/>
        <end position="33"/>
    </location>
</feature>
<reference evidence="3" key="1">
    <citation type="submission" date="2023-01" db="EMBL/GenBank/DDBJ databases">
        <title>Whole genome sequence of Paucibacter sp. S2-9 isolated from pond sediment.</title>
        <authorList>
            <person name="Jung J.Y."/>
        </authorList>
    </citation>
    <scope>NUCLEOTIDE SEQUENCE</scope>
    <source>
        <strain evidence="3">S2-9</strain>
    </source>
</reference>
<dbReference type="Pfam" id="PF14534">
    <property type="entry name" value="DUF4440"/>
    <property type="match status" value="1"/>
</dbReference>
<name>A0AA95NI76_9BURK</name>
<feature type="chain" id="PRO_5041699379" evidence="1">
    <location>
        <begin position="34"/>
        <end position="165"/>
    </location>
</feature>
<organism evidence="3 4">
    <name type="scientific">Paucibacter sediminis</name>
    <dbReference type="NCBI Taxonomy" id="3019553"/>
    <lineage>
        <taxon>Bacteria</taxon>
        <taxon>Pseudomonadati</taxon>
        <taxon>Pseudomonadota</taxon>
        <taxon>Betaproteobacteria</taxon>
        <taxon>Burkholderiales</taxon>
        <taxon>Sphaerotilaceae</taxon>
        <taxon>Roseateles</taxon>
    </lineage>
</organism>
<accession>A0AA95NI76</accession>
<evidence type="ECO:0000259" key="2">
    <source>
        <dbReference type="Pfam" id="PF14534"/>
    </source>
</evidence>
<dbReference type="RefSeq" id="WP_285234787.1">
    <property type="nucleotide sequence ID" value="NZ_CP116346.1"/>
</dbReference>
<feature type="domain" description="DUF4440" evidence="2">
    <location>
        <begin position="42"/>
        <end position="147"/>
    </location>
</feature>
<dbReference type="EMBL" id="CP116346">
    <property type="protein sequence ID" value="WIT13667.1"/>
    <property type="molecule type" value="Genomic_DNA"/>
</dbReference>
<dbReference type="KEGG" id="pais:PFX98_08625"/>